<feature type="signal peptide" evidence="2">
    <location>
        <begin position="1"/>
        <end position="32"/>
    </location>
</feature>
<dbReference type="EMBL" id="CP071182">
    <property type="protein sequence ID" value="QSO47420.1"/>
    <property type="molecule type" value="Genomic_DNA"/>
</dbReference>
<name>A0A9X7Z7J2_9BACL</name>
<dbReference type="AlphaFoldDB" id="A0A9X7Z7J2"/>
<evidence type="ECO:0000256" key="2">
    <source>
        <dbReference type="SAM" id="SignalP"/>
    </source>
</evidence>
<evidence type="ECO:0000313" key="4">
    <source>
        <dbReference type="Proteomes" id="UP000663505"/>
    </source>
</evidence>
<reference evidence="3 4" key="1">
    <citation type="submission" date="2021-02" db="EMBL/GenBank/DDBJ databases">
        <title>Alicyclobacillus curvatus sp. nov. and Alicyclobacillus mengziensis sp. nov., two acidophilic bacteria isolated from acid mine drainage.</title>
        <authorList>
            <person name="Huang Y."/>
        </authorList>
    </citation>
    <scope>NUCLEOTIDE SEQUENCE [LARGE SCALE GENOMIC DNA]</scope>
    <source>
        <strain evidence="3 4">S30H14</strain>
    </source>
</reference>
<gene>
    <name evidence="3" type="ORF">JZ786_24055</name>
</gene>
<keyword evidence="4" id="KW-1185">Reference proteome</keyword>
<accession>A0A9X7Z7J2</accession>
<evidence type="ECO:0008006" key="5">
    <source>
        <dbReference type="Google" id="ProtNLM"/>
    </source>
</evidence>
<keyword evidence="2" id="KW-0732">Signal</keyword>
<proteinExistence type="predicted"/>
<evidence type="ECO:0000313" key="3">
    <source>
        <dbReference type="EMBL" id="QSO47420.1"/>
    </source>
</evidence>
<protein>
    <recommendedName>
        <fullName evidence="5">Lipoprotein</fullName>
    </recommendedName>
</protein>
<dbReference type="RefSeq" id="WP_206656771.1">
    <property type="nucleotide sequence ID" value="NZ_CP071182.1"/>
</dbReference>
<feature type="region of interest" description="Disordered" evidence="1">
    <location>
        <begin position="27"/>
        <end position="122"/>
    </location>
</feature>
<evidence type="ECO:0000256" key="1">
    <source>
        <dbReference type="SAM" id="MobiDB-lite"/>
    </source>
</evidence>
<organism evidence="3 4">
    <name type="scientific">Alicyclobacillus mengziensis</name>
    <dbReference type="NCBI Taxonomy" id="2931921"/>
    <lineage>
        <taxon>Bacteria</taxon>
        <taxon>Bacillati</taxon>
        <taxon>Bacillota</taxon>
        <taxon>Bacilli</taxon>
        <taxon>Bacillales</taxon>
        <taxon>Alicyclobacillaceae</taxon>
        <taxon>Alicyclobacillus</taxon>
    </lineage>
</organism>
<sequence>MIRKHRILSGIGIAVVTTLAVSGCATNHPATASSPPSTAAATNQATTNPSTTSQPASNQATTTDTAGAGTPSTNNNNTATGSTTTGSSAGSTTSVTTNVATSQPSPASNNAAGSASGAQSGSASQSAFPAIINMAMKNFPDNVLQGAEAPTVVPTPASGSNELFYKTADSTTRIMSHPGSLSSYSVTLSSPTHQIADFSGHRYDTSAHASQTMSYALMSTPLSGKRSTTFVGTNHHKAILAVDKNSSTSVISWAEGNWTIAVKNDSSTSAPTSAANQVANYLDAHFMPIPHNMGSIVVETGTSGTVAVVTWQENNLLFETDANRYAKDPISTALEMAISMRSY</sequence>
<dbReference type="Proteomes" id="UP000663505">
    <property type="component" value="Chromosome"/>
</dbReference>
<feature type="chain" id="PRO_5040829862" description="Lipoprotein" evidence="2">
    <location>
        <begin position="33"/>
        <end position="343"/>
    </location>
</feature>
<dbReference type="PROSITE" id="PS51257">
    <property type="entry name" value="PROKAR_LIPOPROTEIN"/>
    <property type="match status" value="1"/>
</dbReference>
<dbReference type="KEGG" id="afx:JZ786_24055"/>